<feature type="compositionally biased region" description="Pro residues" evidence="1">
    <location>
        <begin position="45"/>
        <end position="54"/>
    </location>
</feature>
<feature type="compositionally biased region" description="Basic and acidic residues" evidence="1">
    <location>
        <begin position="373"/>
        <end position="386"/>
    </location>
</feature>
<dbReference type="Gene3D" id="3.30.200.20">
    <property type="entry name" value="Phosphorylase Kinase, domain 1"/>
    <property type="match status" value="1"/>
</dbReference>
<comment type="caution">
    <text evidence="3">The sequence shown here is derived from an EMBL/GenBank/DDBJ whole genome shotgun (WGS) entry which is preliminary data.</text>
</comment>
<keyword evidence="2" id="KW-1133">Transmembrane helix</keyword>
<evidence type="ECO:0000313" key="4">
    <source>
        <dbReference type="Proteomes" id="UP001519295"/>
    </source>
</evidence>
<sequence length="589" mass="60981">MSGQTHERAARTDDRPDSRPETPEATGRHPSLDPAGPATSSISPVPSPGRPEQPGPVDEQATSKVPAQSRPTERLTTARDALGTAAGSNLTDRYVLRQRIGSDPAAGAEFWRAEDTMLRRSVGVTLLRRLPADDRSDDPEGTARAGEMIVRALRSGCFEHAGSARLLDVLSAGTHGLPADVLGAAVAEWVPGRSLAETVAEGPVRAQRAAKAVESLAAATTAAHQHGLVLGCDHPQRVRITPDGRAMLAFLLPRPSVSAADDVRGLGGLLYGLLTRRWPLSVADAARAGLVAADRTPAGRLRAPSQLRPGVPVELDTLCMGALGQAGEGLGRVHTAAALHRMLGDIVAEDADQAFFPPVHDGAPSDPDDVWQDSDRLPDTRNDPQRRRNLRMGLSVLAVGVLIVLGYLGVQVGALFGGSGEPPVVLPPAASVPAGPQGPAGPAVAASPVQAVSVQVFDPAGDGDNAAAVDQAVDGDPATSWSTSRYFEPFPALKPGIGVMASFDSPQPITRLTIDSATPGTVVEIRSAPSADASLAQTDTISTATLGAGETVVPLDGARPTGNILLWITTLGANNQSAIGEISFERAVQ</sequence>
<organism evidence="3 4">
    <name type="scientific">Pseudonocardia parietis</name>
    <dbReference type="NCBI Taxonomy" id="570936"/>
    <lineage>
        <taxon>Bacteria</taxon>
        <taxon>Bacillati</taxon>
        <taxon>Actinomycetota</taxon>
        <taxon>Actinomycetes</taxon>
        <taxon>Pseudonocardiales</taxon>
        <taxon>Pseudonocardiaceae</taxon>
        <taxon>Pseudonocardia</taxon>
    </lineage>
</organism>
<dbReference type="EMBL" id="JAGINU010000001">
    <property type="protein sequence ID" value="MBP2364854.1"/>
    <property type="molecule type" value="Genomic_DNA"/>
</dbReference>
<feature type="region of interest" description="Disordered" evidence="1">
    <location>
        <begin position="355"/>
        <end position="386"/>
    </location>
</feature>
<reference evidence="3 4" key="1">
    <citation type="submission" date="2021-03" db="EMBL/GenBank/DDBJ databases">
        <title>Sequencing the genomes of 1000 actinobacteria strains.</title>
        <authorList>
            <person name="Klenk H.-P."/>
        </authorList>
    </citation>
    <scope>NUCLEOTIDE SEQUENCE [LARGE SCALE GENOMIC DNA]</scope>
    <source>
        <strain evidence="3 4">DSM 45256</strain>
    </source>
</reference>
<dbReference type="CDD" id="cd13973">
    <property type="entry name" value="PK_MviN-like"/>
    <property type="match status" value="1"/>
</dbReference>
<proteinExistence type="predicted"/>
<protein>
    <recommendedName>
        <fullName evidence="5">Integral membrane protein MviN</fullName>
    </recommendedName>
</protein>
<evidence type="ECO:0000256" key="2">
    <source>
        <dbReference type="SAM" id="Phobius"/>
    </source>
</evidence>
<keyword evidence="2" id="KW-0812">Transmembrane</keyword>
<feature type="transmembrane region" description="Helical" evidence="2">
    <location>
        <begin position="394"/>
        <end position="416"/>
    </location>
</feature>
<feature type="region of interest" description="Disordered" evidence="1">
    <location>
        <begin position="1"/>
        <end position="84"/>
    </location>
</feature>
<keyword evidence="2" id="KW-0472">Membrane</keyword>
<dbReference type="Gene3D" id="1.10.510.10">
    <property type="entry name" value="Transferase(Phosphotransferase) domain 1"/>
    <property type="match status" value="1"/>
</dbReference>
<accession>A0ABS4VMR4</accession>
<gene>
    <name evidence="3" type="ORF">JOF36_000550</name>
</gene>
<feature type="compositionally biased region" description="Basic and acidic residues" evidence="1">
    <location>
        <begin position="1"/>
        <end position="31"/>
    </location>
</feature>
<keyword evidence="4" id="KW-1185">Reference proteome</keyword>
<feature type="compositionally biased region" description="Polar residues" evidence="1">
    <location>
        <begin position="60"/>
        <end position="70"/>
    </location>
</feature>
<name>A0ABS4VMR4_9PSEU</name>
<dbReference type="Proteomes" id="UP001519295">
    <property type="component" value="Unassembled WGS sequence"/>
</dbReference>
<dbReference type="RefSeq" id="WP_245350635.1">
    <property type="nucleotide sequence ID" value="NZ_JAGINU010000001.1"/>
</dbReference>
<evidence type="ECO:0000256" key="1">
    <source>
        <dbReference type="SAM" id="MobiDB-lite"/>
    </source>
</evidence>
<evidence type="ECO:0000313" key="3">
    <source>
        <dbReference type="EMBL" id="MBP2364854.1"/>
    </source>
</evidence>
<evidence type="ECO:0008006" key="5">
    <source>
        <dbReference type="Google" id="ProtNLM"/>
    </source>
</evidence>